<dbReference type="Gene3D" id="1.10.510.10">
    <property type="entry name" value="Transferase(Phosphotransferase) domain 1"/>
    <property type="match status" value="1"/>
</dbReference>
<evidence type="ECO:0000256" key="1">
    <source>
        <dbReference type="SAM" id="MobiDB-lite"/>
    </source>
</evidence>
<name>A0A4Q4LZE5_9PLEO</name>
<proteinExistence type="predicted"/>
<dbReference type="AlphaFoldDB" id="A0A4Q4LZE5"/>
<dbReference type="SMART" id="SM00220">
    <property type="entry name" value="S_TKc"/>
    <property type="match status" value="1"/>
</dbReference>
<dbReference type="Proteomes" id="UP000292402">
    <property type="component" value="Unassembled WGS sequence"/>
</dbReference>
<dbReference type="EMBL" id="PDXA01000076">
    <property type="protein sequence ID" value="RYN30757.1"/>
    <property type="molecule type" value="Genomic_DNA"/>
</dbReference>
<evidence type="ECO:0000313" key="3">
    <source>
        <dbReference type="EMBL" id="RYN30757.1"/>
    </source>
</evidence>
<dbReference type="InterPro" id="IPR000719">
    <property type="entry name" value="Prot_kinase_dom"/>
</dbReference>
<feature type="compositionally biased region" description="Polar residues" evidence="1">
    <location>
        <begin position="318"/>
        <end position="327"/>
    </location>
</feature>
<feature type="region of interest" description="Disordered" evidence="1">
    <location>
        <begin position="277"/>
        <end position="327"/>
    </location>
</feature>
<evidence type="ECO:0000259" key="2">
    <source>
        <dbReference type="PROSITE" id="PS50011"/>
    </source>
</evidence>
<feature type="domain" description="Protein kinase" evidence="2">
    <location>
        <begin position="897"/>
        <end position="1233"/>
    </location>
</feature>
<dbReference type="PANTHER" id="PTHR24359">
    <property type="entry name" value="SERINE/THREONINE-PROTEIN KINASE SBK1"/>
    <property type="match status" value="1"/>
</dbReference>
<feature type="compositionally biased region" description="Polar residues" evidence="1">
    <location>
        <begin position="278"/>
        <end position="289"/>
    </location>
</feature>
<dbReference type="SUPFAM" id="SSF56112">
    <property type="entry name" value="Protein kinase-like (PK-like)"/>
    <property type="match status" value="1"/>
</dbReference>
<gene>
    <name evidence="3" type="ORF">AA0114_g12246</name>
</gene>
<accession>A0A4Q4LZE5</accession>
<organism evidence="3 4">
    <name type="scientific">Alternaria tenuissima</name>
    <dbReference type="NCBI Taxonomy" id="119927"/>
    <lineage>
        <taxon>Eukaryota</taxon>
        <taxon>Fungi</taxon>
        <taxon>Dikarya</taxon>
        <taxon>Ascomycota</taxon>
        <taxon>Pezizomycotina</taxon>
        <taxon>Dothideomycetes</taxon>
        <taxon>Pleosporomycetidae</taxon>
        <taxon>Pleosporales</taxon>
        <taxon>Pleosporineae</taxon>
        <taxon>Pleosporaceae</taxon>
        <taxon>Alternaria</taxon>
        <taxon>Alternaria sect. Alternaria</taxon>
        <taxon>Alternaria alternata complex</taxon>
    </lineage>
</organism>
<dbReference type="PROSITE" id="PS50011">
    <property type="entry name" value="PROTEIN_KINASE_DOM"/>
    <property type="match status" value="1"/>
</dbReference>
<dbReference type="InterPro" id="IPR011009">
    <property type="entry name" value="Kinase-like_dom_sf"/>
</dbReference>
<dbReference type="InterPro" id="IPR013087">
    <property type="entry name" value="Znf_C2H2_type"/>
</dbReference>
<dbReference type="PANTHER" id="PTHR24359:SF37">
    <property type="entry name" value="PROTEIN KINASE DOMAIN-CONTAINING PROTEIN"/>
    <property type="match status" value="1"/>
</dbReference>
<comment type="caution">
    <text evidence="3">The sequence shown here is derived from an EMBL/GenBank/DDBJ whole genome shotgun (WGS) entry which is preliminary data.</text>
</comment>
<feature type="region of interest" description="Disordered" evidence="1">
    <location>
        <begin position="639"/>
        <end position="658"/>
    </location>
</feature>
<dbReference type="Pfam" id="PF00069">
    <property type="entry name" value="Pkinase"/>
    <property type="match status" value="1"/>
</dbReference>
<sequence>MAHASFSHQEGANATTIADATIACRKSLKQCTEIEALKQHSWAENRLADFNIWDSGLAACSSGQASLENRLILKPQLRSAVLSLLLLYQQSVNFCIELGLLYDERSKLNNHSETTGNTSVDDADPTSGGLTADQELTLEHTTLPEAIEDADLVLNDLARLAVLIRKAGTTSRLSKADRTFNRLAPHHTKLENHLLQLLVPQASRIEDRRNDYWDTIDLSPNGTHQEKSEAYQAHAERGAISFLRDHRAFTEIETRLVVANLRQSHRFAYSRDHGRRLMNSSRTSDTRTSPGIPIGTDPGIEVPSSKRTVPLGHKTDSIDQNASSHRNLSIKPEHVAEEMTLTAASDVDTTAFNKAAKLLTPSSQAVTGISTTGSRIRYPKPPRYKEGAAIFTCPCCCVPLPVVFAEPRHWMYVIPLSRCIEFSITHTSARNHLKEDVLPYTCVLPNCSDPDALYADKEAWLEHMFVDHLVSTSWQCEICGGAETFPCEADLVAHLTELHLDAIPAKEVSLFVDGGFRRTVEELSSCPLCSWAQDTGGAVSNDQLLEHVAEHIHSFALRSLPWAPDRIDYNPGTFETSIEEVELWFSRCNPGAETFGYKPTLKTGESDRSQDNYFYTHEYFAESSKALSDALAESPVSSSAATLSSFSNPDELDESDEDRPLSIDDIEFTHGGKVHTVKDLGFEAAAVSSPPLFYNTPSGYDSELSDILEAVFRERGSRRLSQLKDPLESGSILSDLQNQVGRSLTWNQPDGEVFLPLDSFETTFNAETITLLLDETYDSASVEELRKKFESIVNRKSGRSRRRTLGVLVLMSRVDYIDDFIQEDIWDIHLPLERSASILSKRFLTRNSERAFTVGNWSRNEIELFFFYQKMFFVPFFDIKEHQLCSYDLGSDIRLPWKSFEHKTNGGFGAIHKVEIHSSHHNFARSNSGINPVFALQAREAEDHKAYKEEFSALEKTCAQVQEEKHLIKLLLTFRHGYKFYLLFEWADGNLDEFWRTHSPGPRTSTRERWAARQCLGLTRAVSRIHGLTTWQKKERSSSSGSLIEAERDGGMHGDIKPENILWFEEYGNDHNLLVMSDLGLTRYHSQFSKSIVPRSHIDGHSWAYRPPELDMDERISQKYDIWSLGCVFLEFCVWYLQGHEEVELFSFQRIDEDLPTYEGVKIEKFFNIERTEDGQKESHVKNAVEERLRTLKGLSDQSTFAKALLRIIEEKMLQCAPKHRATIDRIKADLWNILESIPKDSNPQELSQDLAYIR</sequence>
<feature type="region of interest" description="Disordered" evidence="1">
    <location>
        <begin position="112"/>
        <end position="131"/>
    </location>
</feature>
<dbReference type="SMART" id="SM00355">
    <property type="entry name" value="ZnF_C2H2"/>
    <property type="match status" value="3"/>
</dbReference>
<dbReference type="GO" id="GO:0005524">
    <property type="term" value="F:ATP binding"/>
    <property type="evidence" value="ECO:0007669"/>
    <property type="project" value="InterPro"/>
</dbReference>
<reference evidence="4" key="1">
    <citation type="journal article" date="2019" name="bioRxiv">
        <title>Genomics, evolutionary history and diagnostics of the Alternaria alternata species group including apple and Asian pear pathotypes.</title>
        <authorList>
            <person name="Armitage A.D."/>
            <person name="Cockerton H.M."/>
            <person name="Sreenivasaprasad S."/>
            <person name="Woodhall J.W."/>
            <person name="Lane C.R."/>
            <person name="Harrison R.J."/>
            <person name="Clarkson J.P."/>
        </authorList>
    </citation>
    <scope>NUCLEOTIDE SEQUENCE [LARGE SCALE GENOMIC DNA]</scope>
    <source>
        <strain evidence="4">FERA 1082</strain>
    </source>
</reference>
<protein>
    <recommendedName>
        <fullName evidence="2">Protein kinase domain-containing protein</fullName>
    </recommendedName>
</protein>
<dbReference type="GO" id="GO:0004674">
    <property type="term" value="F:protein serine/threonine kinase activity"/>
    <property type="evidence" value="ECO:0007669"/>
    <property type="project" value="TreeGrafter"/>
</dbReference>
<evidence type="ECO:0000313" key="4">
    <source>
        <dbReference type="Proteomes" id="UP000292402"/>
    </source>
</evidence>